<feature type="transmembrane region" description="Helical" evidence="6">
    <location>
        <begin position="120"/>
        <end position="144"/>
    </location>
</feature>
<evidence type="ECO:0000259" key="8">
    <source>
        <dbReference type="Pfam" id="PF11970"/>
    </source>
</evidence>
<proteinExistence type="predicted"/>
<evidence type="ECO:0000256" key="6">
    <source>
        <dbReference type="SAM" id="Phobius"/>
    </source>
</evidence>
<protein>
    <recommendedName>
        <fullName evidence="11">G protein-coupled receptor</fullName>
    </recommendedName>
</protein>
<evidence type="ECO:0000256" key="4">
    <source>
        <dbReference type="ARBA" id="ARBA00023136"/>
    </source>
</evidence>
<dbReference type="SUPFAM" id="SSF81321">
    <property type="entry name" value="Family A G protein-coupled receptor-like"/>
    <property type="match status" value="1"/>
</dbReference>
<keyword evidence="4 6" id="KW-0472">Membrane</keyword>
<dbReference type="AlphaFoldDB" id="A0A8H4KI30"/>
<feature type="transmembrane region" description="Helical" evidence="6">
    <location>
        <begin position="44"/>
        <end position="68"/>
    </location>
</feature>
<evidence type="ECO:0000259" key="7">
    <source>
        <dbReference type="Pfam" id="PF11710"/>
    </source>
</evidence>
<keyword evidence="2 6" id="KW-0812">Transmembrane</keyword>
<dbReference type="Gene3D" id="1.20.1070.10">
    <property type="entry name" value="Rhodopsin 7-helix transmembrane proteins"/>
    <property type="match status" value="1"/>
</dbReference>
<evidence type="ECO:0000256" key="2">
    <source>
        <dbReference type="ARBA" id="ARBA00022692"/>
    </source>
</evidence>
<organism evidence="9 10">
    <name type="scientific">Fusarium austroafricanum</name>
    <dbReference type="NCBI Taxonomy" id="2364996"/>
    <lineage>
        <taxon>Eukaryota</taxon>
        <taxon>Fungi</taxon>
        <taxon>Dikarya</taxon>
        <taxon>Ascomycota</taxon>
        <taxon>Pezizomycotina</taxon>
        <taxon>Sordariomycetes</taxon>
        <taxon>Hypocreomycetidae</taxon>
        <taxon>Hypocreales</taxon>
        <taxon>Nectriaceae</taxon>
        <taxon>Fusarium</taxon>
        <taxon>Fusarium concolor species complex</taxon>
    </lineage>
</organism>
<reference evidence="9" key="1">
    <citation type="submission" date="2020-01" db="EMBL/GenBank/DDBJ databases">
        <title>Identification and distribution of gene clusters putatively required for synthesis of sphingolipid metabolism inhibitors in phylogenetically diverse species of the filamentous fungus Fusarium.</title>
        <authorList>
            <person name="Kim H.-S."/>
            <person name="Busman M."/>
            <person name="Brown D.W."/>
            <person name="Divon H."/>
            <person name="Uhlig S."/>
            <person name="Proctor R.H."/>
        </authorList>
    </citation>
    <scope>NUCLEOTIDE SEQUENCE</scope>
    <source>
        <strain evidence="9">NRRL 53441</strain>
    </source>
</reference>
<dbReference type="InterPro" id="IPR023041">
    <property type="entry name" value="Glucose_rcpt_Git3-like_N"/>
</dbReference>
<gene>
    <name evidence="9" type="ORF">F53441_5453</name>
</gene>
<feature type="transmembrane region" description="Helical" evidence="6">
    <location>
        <begin position="156"/>
        <end position="174"/>
    </location>
</feature>
<evidence type="ECO:0008006" key="11">
    <source>
        <dbReference type="Google" id="ProtNLM"/>
    </source>
</evidence>
<evidence type="ECO:0000256" key="1">
    <source>
        <dbReference type="ARBA" id="ARBA00004141"/>
    </source>
</evidence>
<dbReference type="GO" id="GO:0005886">
    <property type="term" value="C:plasma membrane"/>
    <property type="evidence" value="ECO:0007669"/>
    <property type="project" value="TreeGrafter"/>
</dbReference>
<dbReference type="Pfam" id="PF11970">
    <property type="entry name" value="GPR_Gpa2_C"/>
    <property type="match status" value="1"/>
</dbReference>
<dbReference type="OrthoDB" id="5368598at2759"/>
<feature type="domain" description="G protein-coupled receptor GPR1/2/3 C-terminal" evidence="8">
    <location>
        <begin position="467"/>
        <end position="537"/>
    </location>
</feature>
<dbReference type="CDD" id="cd00637">
    <property type="entry name" value="7tm_classA_rhodopsin-like"/>
    <property type="match status" value="1"/>
</dbReference>
<feature type="region of interest" description="Disordered" evidence="5">
    <location>
        <begin position="573"/>
        <end position="611"/>
    </location>
</feature>
<feature type="transmembrane region" description="Helical" evidence="6">
    <location>
        <begin position="202"/>
        <end position="222"/>
    </location>
</feature>
<dbReference type="Proteomes" id="UP000605986">
    <property type="component" value="Unassembled WGS sequence"/>
</dbReference>
<keyword evidence="10" id="KW-1185">Reference proteome</keyword>
<dbReference type="PANTHER" id="PTHR23112:SF37">
    <property type="entry name" value="G PROTEIN-COUPLED RECEPTOR GPR1"/>
    <property type="match status" value="1"/>
</dbReference>
<keyword evidence="3 6" id="KW-1133">Transmembrane helix</keyword>
<dbReference type="GO" id="GO:0004930">
    <property type="term" value="F:G protein-coupled receptor activity"/>
    <property type="evidence" value="ECO:0007669"/>
    <property type="project" value="TreeGrafter"/>
</dbReference>
<accession>A0A8H4KI30</accession>
<dbReference type="GO" id="GO:0007189">
    <property type="term" value="P:adenylate cyclase-activating G protein-coupled receptor signaling pathway"/>
    <property type="evidence" value="ECO:0007669"/>
    <property type="project" value="TreeGrafter"/>
</dbReference>
<feature type="transmembrane region" description="Helical" evidence="6">
    <location>
        <begin position="80"/>
        <end position="100"/>
    </location>
</feature>
<sequence length="611" mass="69379">MPPWFQEDEPPGSSTWNISMTALNLEPRGVKRFTMPTLTPHQTYAIHVATLCATSLSIIATIITSFWFFRMRRSFRHDLIMLLIYADMFKTFWLLLFPAVELVAGRIETDETFCQVSGFFLALSIEASDVSVALISVHTALYIFRGEQGLYPFRKAAYAVAAIIPIIMASLAFVESPGYVNTGQFCYLPFNPMWKRLALTWIPRYMAFAVILCLCIGVYIYVRVLMRRFSGNESSNTISKDLDSIDPLQQPLTTVPPTPTMRYHGLIPSSNPSRRNSVTILEDRPARPPIATFNSFRLDRPGSSHARPPLTTFNSFHLDMPGTSNSSRLHSARMARRGSVQMWMANFGTDLTSQSEHTEVDSQGSEGTTHCGSDDVIAPLVIHTKPEHLQQAPPPDVVTPLYHTQLATDFFHRPDGHRSDSSAIATSRPPSIPNIFTILRRTPGSPRSTDTNTVLTQSAFNAPGTVKTREKILRQLRLLFIYPIVYVAIWILPFIVQLTGYGRGAPYQMRLASIVLMSFHGLADSIVFSLKEKPWRHSQAFKKINFQFWKRRQEEPDVGARVGRTREEMTLDSRFAKQRREQEQAEWEMDRQANQDARKAARAPPQWWDED</sequence>
<dbReference type="Pfam" id="PF11710">
    <property type="entry name" value="Git3"/>
    <property type="match status" value="1"/>
</dbReference>
<dbReference type="PANTHER" id="PTHR23112">
    <property type="entry name" value="G PROTEIN-COUPLED RECEPTOR 157-RELATED"/>
    <property type="match status" value="1"/>
</dbReference>
<dbReference type="EMBL" id="JAADJG010000213">
    <property type="protein sequence ID" value="KAF4451597.1"/>
    <property type="molecule type" value="Genomic_DNA"/>
</dbReference>
<comment type="caution">
    <text evidence="9">The sequence shown here is derived from an EMBL/GenBank/DDBJ whole genome shotgun (WGS) entry which is preliminary data.</text>
</comment>
<name>A0A8H4KI30_9HYPO</name>
<evidence type="ECO:0000256" key="3">
    <source>
        <dbReference type="ARBA" id="ARBA00022989"/>
    </source>
</evidence>
<dbReference type="InterPro" id="IPR022596">
    <property type="entry name" value="GPR1/2/3_C"/>
</dbReference>
<comment type="subcellular location">
    <subcellularLocation>
        <location evidence="1">Membrane</location>
        <topology evidence="1">Multi-pass membrane protein</topology>
    </subcellularLocation>
</comment>
<evidence type="ECO:0000256" key="5">
    <source>
        <dbReference type="SAM" id="MobiDB-lite"/>
    </source>
</evidence>
<feature type="compositionally biased region" description="Basic and acidic residues" evidence="5">
    <location>
        <begin position="573"/>
        <end position="599"/>
    </location>
</feature>
<feature type="transmembrane region" description="Helical" evidence="6">
    <location>
        <begin position="479"/>
        <end position="499"/>
    </location>
</feature>
<evidence type="ECO:0000313" key="9">
    <source>
        <dbReference type="EMBL" id="KAF4451597.1"/>
    </source>
</evidence>
<feature type="domain" description="Glucose receptor Git3-like N-terminal" evidence="7">
    <location>
        <begin position="46"/>
        <end position="227"/>
    </location>
</feature>
<evidence type="ECO:0000313" key="10">
    <source>
        <dbReference type="Proteomes" id="UP000605986"/>
    </source>
</evidence>